<reference evidence="3" key="2">
    <citation type="submission" date="2023-02" db="EMBL/GenBank/DDBJ databases">
        <authorList>
            <consortium name="DOE Joint Genome Institute"/>
            <person name="Mondo S.J."/>
            <person name="Chang Y."/>
            <person name="Wang Y."/>
            <person name="Ahrendt S."/>
            <person name="Andreopoulos W."/>
            <person name="Barry K."/>
            <person name="Beard J."/>
            <person name="Benny G.L."/>
            <person name="Blankenship S."/>
            <person name="Bonito G."/>
            <person name="Cuomo C."/>
            <person name="Desiro A."/>
            <person name="Gervers K.A."/>
            <person name="Hundley H."/>
            <person name="Kuo A."/>
            <person name="LaButti K."/>
            <person name="Lang B.F."/>
            <person name="Lipzen A."/>
            <person name="O'Donnell K."/>
            <person name="Pangilinan J."/>
            <person name="Reynolds N."/>
            <person name="Sandor L."/>
            <person name="Smith M.W."/>
            <person name="Tsang A."/>
            <person name="Grigoriev I.V."/>
            <person name="Stajich J.E."/>
            <person name="Spatafora J.W."/>
        </authorList>
    </citation>
    <scope>NUCLEOTIDE SEQUENCE</scope>
    <source>
        <strain evidence="3">RSA 2281</strain>
    </source>
</reference>
<feature type="compositionally biased region" description="Basic residues" evidence="1">
    <location>
        <begin position="81"/>
        <end position="93"/>
    </location>
</feature>
<keyword evidence="2" id="KW-0812">Transmembrane</keyword>
<accession>A0AAD5JYB2</accession>
<protein>
    <recommendedName>
        <fullName evidence="5">DDRGK domain-containing protein 1</fullName>
    </recommendedName>
</protein>
<feature type="compositionally biased region" description="Basic and acidic residues" evidence="1">
    <location>
        <begin position="125"/>
        <end position="141"/>
    </location>
</feature>
<evidence type="ECO:0008006" key="5">
    <source>
        <dbReference type="Google" id="ProtNLM"/>
    </source>
</evidence>
<dbReference type="EMBL" id="JAIXMP010000016">
    <property type="protein sequence ID" value="KAI9260583.1"/>
    <property type="molecule type" value="Genomic_DNA"/>
</dbReference>
<keyword evidence="4" id="KW-1185">Reference proteome</keyword>
<evidence type="ECO:0000256" key="2">
    <source>
        <dbReference type="SAM" id="Phobius"/>
    </source>
</evidence>
<sequence length="269" mass="31071">MATNNEVLIVMIPIAICLLGILLLLEIRERLRSDSGDGSITSLQTVHDDSDLELYEENGMEEIETTVGENDNGEGSSTAVHVRKVGKKKGEKLRRKEQMRQYNEYMRQQQDLRRAQNEALDEEFRRRKEEEAIKRADESERRRKAKEKKAKQEEKERVKREKAEEKEAKKKKSRFDKYSGRIADTVKRLKICTMETLASKTGFSQEEATDILNELCATSPEFRLSLWSGSTFMFVTEDDYAKLATYLEKNGKISIKHASHDIMTILQGN</sequence>
<organism evidence="3 4">
    <name type="scientific">Phascolomyces articulosus</name>
    <dbReference type="NCBI Taxonomy" id="60185"/>
    <lineage>
        <taxon>Eukaryota</taxon>
        <taxon>Fungi</taxon>
        <taxon>Fungi incertae sedis</taxon>
        <taxon>Mucoromycota</taxon>
        <taxon>Mucoromycotina</taxon>
        <taxon>Mucoromycetes</taxon>
        <taxon>Mucorales</taxon>
        <taxon>Lichtheimiaceae</taxon>
        <taxon>Phascolomyces</taxon>
    </lineage>
</organism>
<dbReference type="Proteomes" id="UP001209540">
    <property type="component" value="Unassembled WGS sequence"/>
</dbReference>
<feature type="transmembrane region" description="Helical" evidence="2">
    <location>
        <begin position="6"/>
        <end position="25"/>
    </location>
</feature>
<keyword evidence="2" id="KW-0472">Membrane</keyword>
<dbReference type="Pfam" id="PF09756">
    <property type="entry name" value="DDRGK"/>
    <property type="match status" value="1"/>
</dbReference>
<evidence type="ECO:0000313" key="4">
    <source>
        <dbReference type="Proteomes" id="UP001209540"/>
    </source>
</evidence>
<gene>
    <name evidence="3" type="ORF">BDA99DRAFT_560657</name>
</gene>
<dbReference type="AlphaFoldDB" id="A0AAD5JYB2"/>
<feature type="compositionally biased region" description="Basic and acidic residues" evidence="1">
    <location>
        <begin position="150"/>
        <end position="168"/>
    </location>
</feature>
<name>A0AAD5JYB2_9FUNG</name>
<dbReference type="InterPro" id="IPR019153">
    <property type="entry name" value="DDRGK_dom-contain"/>
</dbReference>
<feature type="region of interest" description="Disordered" evidence="1">
    <location>
        <begin position="66"/>
        <end position="97"/>
    </location>
</feature>
<evidence type="ECO:0000256" key="1">
    <source>
        <dbReference type="SAM" id="MobiDB-lite"/>
    </source>
</evidence>
<feature type="compositionally biased region" description="Polar residues" evidence="1">
    <location>
        <begin position="67"/>
        <end position="79"/>
    </location>
</feature>
<dbReference type="SMART" id="SM01128">
    <property type="entry name" value="DDRGK"/>
    <property type="match status" value="1"/>
</dbReference>
<keyword evidence="2" id="KW-1133">Transmembrane helix</keyword>
<comment type="caution">
    <text evidence="3">The sequence shown here is derived from an EMBL/GenBank/DDBJ whole genome shotgun (WGS) entry which is preliminary data.</text>
</comment>
<proteinExistence type="predicted"/>
<reference evidence="3" key="1">
    <citation type="journal article" date="2022" name="IScience">
        <title>Evolution of zygomycete secretomes and the origins of terrestrial fungal ecologies.</title>
        <authorList>
            <person name="Chang Y."/>
            <person name="Wang Y."/>
            <person name="Mondo S."/>
            <person name="Ahrendt S."/>
            <person name="Andreopoulos W."/>
            <person name="Barry K."/>
            <person name="Beard J."/>
            <person name="Benny G.L."/>
            <person name="Blankenship S."/>
            <person name="Bonito G."/>
            <person name="Cuomo C."/>
            <person name="Desiro A."/>
            <person name="Gervers K.A."/>
            <person name="Hundley H."/>
            <person name="Kuo A."/>
            <person name="LaButti K."/>
            <person name="Lang B.F."/>
            <person name="Lipzen A."/>
            <person name="O'Donnell K."/>
            <person name="Pangilinan J."/>
            <person name="Reynolds N."/>
            <person name="Sandor L."/>
            <person name="Smith M.E."/>
            <person name="Tsang A."/>
            <person name="Grigoriev I.V."/>
            <person name="Stajich J.E."/>
            <person name="Spatafora J.W."/>
        </authorList>
    </citation>
    <scope>NUCLEOTIDE SEQUENCE</scope>
    <source>
        <strain evidence="3">RSA 2281</strain>
    </source>
</reference>
<evidence type="ECO:0000313" key="3">
    <source>
        <dbReference type="EMBL" id="KAI9260583.1"/>
    </source>
</evidence>
<feature type="region of interest" description="Disordered" evidence="1">
    <location>
        <begin position="125"/>
        <end position="174"/>
    </location>
</feature>